<dbReference type="InterPro" id="IPR036513">
    <property type="entry name" value="STAS_dom_sf"/>
</dbReference>
<dbReference type="AlphaFoldDB" id="A0A2L0F511"/>
<dbReference type="Gene3D" id="3.30.750.24">
    <property type="entry name" value="STAS domain"/>
    <property type="match status" value="1"/>
</dbReference>
<organism evidence="3 4">
    <name type="scientific">Sorangium cellulosum</name>
    <name type="common">Polyangium cellulosum</name>
    <dbReference type="NCBI Taxonomy" id="56"/>
    <lineage>
        <taxon>Bacteria</taxon>
        <taxon>Pseudomonadati</taxon>
        <taxon>Myxococcota</taxon>
        <taxon>Polyangia</taxon>
        <taxon>Polyangiales</taxon>
        <taxon>Polyangiaceae</taxon>
        <taxon>Sorangium</taxon>
    </lineage>
</organism>
<evidence type="ECO:0000313" key="4">
    <source>
        <dbReference type="Proteomes" id="UP000238348"/>
    </source>
</evidence>
<evidence type="ECO:0000313" key="3">
    <source>
        <dbReference type="EMBL" id="AUX46633.1"/>
    </source>
</evidence>
<dbReference type="PANTHER" id="PTHR33745">
    <property type="entry name" value="RSBT ANTAGONIST PROTEIN RSBS-RELATED"/>
    <property type="match status" value="1"/>
</dbReference>
<evidence type="ECO:0000256" key="1">
    <source>
        <dbReference type="ARBA" id="ARBA00022553"/>
    </source>
</evidence>
<accession>A0A2L0F511</accession>
<dbReference type="SUPFAM" id="SSF52091">
    <property type="entry name" value="SpoIIaa-like"/>
    <property type="match status" value="1"/>
</dbReference>
<dbReference type="InterPro" id="IPR002645">
    <property type="entry name" value="STAS_dom"/>
</dbReference>
<dbReference type="CDD" id="cd07041">
    <property type="entry name" value="STAS_RsbR_RsbS_like"/>
    <property type="match status" value="1"/>
</dbReference>
<dbReference type="InterPro" id="IPR051932">
    <property type="entry name" value="Bact_StressResp_Reg"/>
</dbReference>
<dbReference type="PROSITE" id="PS50801">
    <property type="entry name" value="STAS"/>
    <property type="match status" value="1"/>
</dbReference>
<dbReference type="PANTHER" id="PTHR33745:SF3">
    <property type="entry name" value="RSBT CO-ANTAGONIST PROTEIN RSBRC"/>
    <property type="match status" value="1"/>
</dbReference>
<proteinExistence type="predicted"/>
<dbReference type="OrthoDB" id="5488593at2"/>
<name>A0A2L0F511_SORCE</name>
<dbReference type="EMBL" id="CP012673">
    <property type="protein sequence ID" value="AUX46633.1"/>
    <property type="molecule type" value="Genomic_DNA"/>
</dbReference>
<sequence>MILLLAAVSRKGARFAILDLTGAEGLDAGTAAHLLKLIQAVRMLGAEGILTGVQPSGARAMVDLGLELAGVTALASLREGLRYCIGRMRAGDATGGAAMRGAPAGRR</sequence>
<keyword evidence="1" id="KW-0597">Phosphoprotein</keyword>
<evidence type="ECO:0000259" key="2">
    <source>
        <dbReference type="PROSITE" id="PS50801"/>
    </source>
</evidence>
<feature type="domain" description="STAS" evidence="2">
    <location>
        <begin position="1"/>
        <end position="84"/>
    </location>
</feature>
<dbReference type="Proteomes" id="UP000238348">
    <property type="component" value="Chromosome"/>
</dbReference>
<reference evidence="3 4" key="1">
    <citation type="submission" date="2015-09" db="EMBL/GenBank/DDBJ databases">
        <title>Sorangium comparison.</title>
        <authorList>
            <person name="Zaburannyi N."/>
            <person name="Bunk B."/>
            <person name="Overmann J."/>
            <person name="Mueller R."/>
        </authorList>
    </citation>
    <scope>NUCLEOTIDE SEQUENCE [LARGE SCALE GENOMIC DNA]</scope>
    <source>
        <strain evidence="3 4">So ce26</strain>
    </source>
</reference>
<protein>
    <recommendedName>
        <fullName evidence="2">STAS domain-containing protein</fullName>
    </recommendedName>
</protein>
<dbReference type="Pfam" id="PF01740">
    <property type="entry name" value="STAS"/>
    <property type="match status" value="1"/>
</dbReference>
<gene>
    <name evidence="3" type="ORF">SOCE26_081390</name>
</gene>
<dbReference type="RefSeq" id="WP_104984784.1">
    <property type="nucleotide sequence ID" value="NZ_CP012673.1"/>
</dbReference>